<dbReference type="Pfam" id="PF00209">
    <property type="entry name" value="SNF"/>
    <property type="match status" value="2"/>
</dbReference>
<evidence type="ECO:0000256" key="2">
    <source>
        <dbReference type="ARBA" id="ARBA00022448"/>
    </source>
</evidence>
<evidence type="ECO:0000256" key="4">
    <source>
        <dbReference type="ARBA" id="ARBA00022989"/>
    </source>
</evidence>
<dbReference type="CDD" id="cd10336">
    <property type="entry name" value="SLC6sbd_Tyt1-Like"/>
    <property type="match status" value="1"/>
</dbReference>
<comment type="subcellular location">
    <subcellularLocation>
        <location evidence="1">Membrane</location>
        <topology evidence="1">Multi-pass membrane protein</topology>
    </subcellularLocation>
</comment>
<reference evidence="7 8" key="1">
    <citation type="submission" date="2019-06" db="EMBL/GenBank/DDBJ databases">
        <title>Complete genome sequence of Haemophilus parasuis HPS412.</title>
        <authorList>
            <person name="Yang S."/>
            <person name="Huang C."/>
        </authorList>
    </citation>
    <scope>NUCLEOTIDE SEQUENCE [LARGE SCALE GENOMIC DNA]</scope>
    <source>
        <strain evidence="7 8">HPS412</strain>
    </source>
</reference>
<dbReference type="NCBIfam" id="NF037979">
    <property type="entry name" value="Na_transp"/>
    <property type="match status" value="1"/>
</dbReference>
<accession>A0A6I5WNJ2</accession>
<keyword evidence="6" id="KW-0769">Symport</keyword>
<dbReference type="GO" id="GO:0016020">
    <property type="term" value="C:membrane"/>
    <property type="evidence" value="ECO:0007669"/>
    <property type="project" value="UniProtKB-SubCell"/>
</dbReference>
<dbReference type="PROSITE" id="PS00610">
    <property type="entry name" value="NA_NEUROTRAN_SYMP_1"/>
    <property type="match status" value="1"/>
</dbReference>
<comment type="similarity">
    <text evidence="6">Belongs to the sodium:neurotransmitter symporter (SNF) (TC 2.A.22) family.</text>
</comment>
<evidence type="ECO:0000313" key="8">
    <source>
        <dbReference type="Proteomes" id="UP000509790"/>
    </source>
</evidence>
<dbReference type="InterPro" id="IPR037272">
    <property type="entry name" value="SNS_sf"/>
</dbReference>
<dbReference type="PANTHER" id="PTHR42948:SF1">
    <property type="entry name" value="TRANSPORTER"/>
    <property type="match status" value="1"/>
</dbReference>
<dbReference type="Proteomes" id="UP000509790">
    <property type="component" value="Chromosome"/>
</dbReference>
<evidence type="ECO:0000256" key="1">
    <source>
        <dbReference type="ARBA" id="ARBA00004141"/>
    </source>
</evidence>
<dbReference type="GO" id="GO:0015293">
    <property type="term" value="F:symporter activity"/>
    <property type="evidence" value="ECO:0007669"/>
    <property type="project" value="UniProtKB-KW"/>
</dbReference>
<keyword evidence="2 6" id="KW-0813">Transport</keyword>
<keyword evidence="3 6" id="KW-0812">Transmembrane</keyword>
<dbReference type="SUPFAM" id="SSF161070">
    <property type="entry name" value="SNF-like"/>
    <property type="match status" value="1"/>
</dbReference>
<evidence type="ECO:0000256" key="3">
    <source>
        <dbReference type="ARBA" id="ARBA00022692"/>
    </source>
</evidence>
<dbReference type="InterPro" id="IPR047218">
    <property type="entry name" value="YocR/YhdH-like"/>
</dbReference>
<dbReference type="PRINTS" id="PR00176">
    <property type="entry name" value="NANEUSMPORT"/>
</dbReference>
<evidence type="ECO:0000313" key="7">
    <source>
        <dbReference type="EMBL" id="QKY72065.1"/>
    </source>
</evidence>
<dbReference type="InterPro" id="IPR000175">
    <property type="entry name" value="Na/ntran_symport"/>
</dbReference>
<dbReference type="EMBL" id="CP041334">
    <property type="protein sequence ID" value="QKY72065.1"/>
    <property type="molecule type" value="Genomic_DNA"/>
</dbReference>
<dbReference type="PROSITE" id="PS50267">
    <property type="entry name" value="NA_NEUROTRAN_SYMP_3"/>
    <property type="match status" value="1"/>
</dbReference>
<keyword evidence="5" id="KW-0472">Membrane</keyword>
<dbReference type="AlphaFoldDB" id="A0A6I5WNJ2"/>
<organism evidence="7 8">
    <name type="scientific">Glaesserella parasuis</name>
    <name type="common">Haemophilus parasuis</name>
    <dbReference type="NCBI Taxonomy" id="738"/>
    <lineage>
        <taxon>Bacteria</taxon>
        <taxon>Pseudomonadati</taxon>
        <taxon>Pseudomonadota</taxon>
        <taxon>Gammaproteobacteria</taxon>
        <taxon>Pasteurellales</taxon>
        <taxon>Pasteurellaceae</taxon>
        <taxon>Glaesserella</taxon>
    </lineage>
</organism>
<sequence>MSENTKPERQSWSSQLTYILTVAGATVGFGATWRFPYLVGENGGGAYVFLFCIAMIVIGIPMILVENVIGRRMQVNSIDAFSGSANGKKIHSVWKILGYMGLLGSVGILAYYMVLGGWVLTYIGSLATGGLDLSSPVTIETTSAYFKDNIQNNPLRVILYTGVFVAVNYFILIRGIKKGIERSVKLLMPLLFVFLIIMIIRNVTLPGAAEGISFYLVPDFSKITPKLFVFVLGQVFFALSLGFGVLITLSSYLSKQENLVKTATITGVINTLIALAAGFMIFPSLFTFNVAPNAGPTLVFQSLPIVFSHMWAGTIFAIIFFGLLITAALTTSITIYEVLITALQEKTKLSRKQAITLTLFGIFIVGNIPSVLGDNVWSNVKIAGMSIFDAFDYISGNILFVLTALGSAIFVGYVLKDEAKKELNTSEKFTNIWFSYVRYVIPVLIIVIFVNSL</sequence>
<protein>
    <recommendedName>
        <fullName evidence="6">Transporter</fullName>
    </recommendedName>
</protein>
<keyword evidence="4" id="KW-1133">Transmembrane helix</keyword>
<evidence type="ECO:0000256" key="5">
    <source>
        <dbReference type="ARBA" id="ARBA00023136"/>
    </source>
</evidence>
<dbReference type="PANTHER" id="PTHR42948">
    <property type="entry name" value="TRANSPORTER"/>
    <property type="match status" value="1"/>
</dbReference>
<gene>
    <name evidence="7" type="ORF">FLK62_01470</name>
</gene>
<dbReference type="RefSeq" id="WP_021110267.1">
    <property type="nucleotide sequence ID" value="NZ_CP040243.1"/>
</dbReference>
<proteinExistence type="inferred from homology"/>
<evidence type="ECO:0000256" key="6">
    <source>
        <dbReference type="RuleBase" id="RU003732"/>
    </source>
</evidence>
<name>A0A6I5WNJ2_GLAPU</name>